<dbReference type="Proteomes" id="UP000198809">
    <property type="component" value="Unassembled WGS sequence"/>
</dbReference>
<dbReference type="EMBL" id="CP076607">
    <property type="protein sequence ID" value="QWU15612.1"/>
    <property type="molecule type" value="Genomic_DNA"/>
</dbReference>
<organism evidence="2 3">
    <name type="scientific">Paenibacillus sophorae</name>
    <dbReference type="NCBI Taxonomy" id="1333845"/>
    <lineage>
        <taxon>Bacteria</taxon>
        <taxon>Bacillati</taxon>
        <taxon>Bacillota</taxon>
        <taxon>Bacilli</taxon>
        <taxon>Bacillales</taxon>
        <taxon>Paenibacillaceae</taxon>
        <taxon>Paenibacillus</taxon>
    </lineage>
</organism>
<proteinExistence type="predicted"/>
<dbReference type="STRING" id="1333845.SAMN04487895_12855"/>
<reference evidence="2 3" key="1">
    <citation type="submission" date="2016-10" db="EMBL/GenBank/DDBJ databases">
        <authorList>
            <person name="de Groot N.N."/>
        </authorList>
    </citation>
    <scope>NUCLEOTIDE SEQUENCE [LARGE SCALE GENOMIC DNA]</scope>
    <source>
        <strain evidence="2 3">CGMCC 1.10238</strain>
    </source>
</reference>
<protein>
    <submittedName>
        <fullName evidence="2">Uncharacterized protein</fullName>
    </submittedName>
</protein>
<evidence type="ECO:0000313" key="2">
    <source>
        <dbReference type="EMBL" id="SEP19953.1"/>
    </source>
</evidence>
<evidence type="ECO:0000313" key="4">
    <source>
        <dbReference type="Proteomes" id="UP000683429"/>
    </source>
</evidence>
<keyword evidence="4" id="KW-1185">Reference proteome</keyword>
<dbReference type="EMBL" id="FODH01000028">
    <property type="protein sequence ID" value="SEP19953.1"/>
    <property type="molecule type" value="Genomic_DNA"/>
</dbReference>
<dbReference type="OrthoDB" id="2679566at2"/>
<name>A0A1H8VXF4_9BACL</name>
<evidence type="ECO:0000313" key="1">
    <source>
        <dbReference type="EMBL" id="QWU15612.1"/>
    </source>
</evidence>
<evidence type="ECO:0000313" key="3">
    <source>
        <dbReference type="Proteomes" id="UP000198809"/>
    </source>
</evidence>
<dbReference type="RefSeq" id="WP_036590021.1">
    <property type="nucleotide sequence ID" value="NZ_CP076607.1"/>
</dbReference>
<dbReference type="Proteomes" id="UP000683429">
    <property type="component" value="Chromosome"/>
</dbReference>
<reference evidence="1 4" key="2">
    <citation type="submission" date="2021-06" db="EMBL/GenBank/DDBJ databases">
        <title>Whole genome sequence of Paenibacillus sophorae DSM23020 for comparative genomics.</title>
        <authorList>
            <person name="Kim M.-J."/>
            <person name="Lee G."/>
            <person name="Shin J.-H."/>
        </authorList>
    </citation>
    <scope>NUCLEOTIDE SEQUENCE [LARGE SCALE GENOMIC DNA]</scope>
    <source>
        <strain evidence="1 4">DSM 23020</strain>
    </source>
</reference>
<sequence>MDNQQFEKVRKELLVQLTKEKMKRARMMCEPQIQKFERLSPSERDHTIPNKMAIVPQQSSTGVFWVVYFEDLHLATSARLEMAICKAAIVVNDTITVKLNQMEG</sequence>
<gene>
    <name evidence="1" type="ORF">KP014_27880</name>
    <name evidence="2" type="ORF">SAMN04487895_12855</name>
</gene>
<dbReference type="AlphaFoldDB" id="A0A1H8VXF4"/>
<accession>A0A1H8VXF4</accession>